<protein>
    <submittedName>
        <fullName evidence="2">Uncharacterized protein</fullName>
    </submittedName>
</protein>
<proteinExistence type="predicted"/>
<evidence type="ECO:0000313" key="3">
    <source>
        <dbReference type="Proteomes" id="UP001151760"/>
    </source>
</evidence>
<evidence type="ECO:0000313" key="2">
    <source>
        <dbReference type="EMBL" id="GJT65767.1"/>
    </source>
</evidence>
<reference evidence="2" key="1">
    <citation type="journal article" date="2022" name="Int. J. Mol. Sci.">
        <title>Draft Genome of Tanacetum Coccineum: Genomic Comparison of Closely Related Tanacetum-Family Plants.</title>
        <authorList>
            <person name="Yamashiro T."/>
            <person name="Shiraishi A."/>
            <person name="Nakayama K."/>
            <person name="Satake H."/>
        </authorList>
    </citation>
    <scope>NUCLEOTIDE SEQUENCE</scope>
</reference>
<sequence length="195" mass="21895">FERYGFWIVANVDGNSGNEGADLAIPLDSVNEISKRFANALNGYFIGKRLAFSIVENYVKNTWAKYGINGLCFIAFFSSFNSRLGKAVRKAESTKAYDYRPVNGNDEASTFQLNTNKVTSDPLPDRIGKKEQELNLFSLKNSFDALSKEDNMFVEKDLSIEPMDEVVDDARKKVEAPPKKTPKKTVFGRVESELP</sequence>
<accession>A0ABQ5FTI4</accession>
<keyword evidence="3" id="KW-1185">Reference proteome</keyword>
<dbReference type="Proteomes" id="UP001151760">
    <property type="component" value="Unassembled WGS sequence"/>
</dbReference>
<comment type="caution">
    <text evidence="2">The sequence shown here is derived from an EMBL/GenBank/DDBJ whole genome shotgun (WGS) entry which is preliminary data.</text>
</comment>
<organism evidence="2 3">
    <name type="scientific">Tanacetum coccineum</name>
    <dbReference type="NCBI Taxonomy" id="301880"/>
    <lineage>
        <taxon>Eukaryota</taxon>
        <taxon>Viridiplantae</taxon>
        <taxon>Streptophyta</taxon>
        <taxon>Embryophyta</taxon>
        <taxon>Tracheophyta</taxon>
        <taxon>Spermatophyta</taxon>
        <taxon>Magnoliopsida</taxon>
        <taxon>eudicotyledons</taxon>
        <taxon>Gunneridae</taxon>
        <taxon>Pentapetalae</taxon>
        <taxon>asterids</taxon>
        <taxon>campanulids</taxon>
        <taxon>Asterales</taxon>
        <taxon>Asteraceae</taxon>
        <taxon>Asteroideae</taxon>
        <taxon>Anthemideae</taxon>
        <taxon>Anthemidinae</taxon>
        <taxon>Tanacetum</taxon>
    </lineage>
</organism>
<name>A0ABQ5FTI4_9ASTR</name>
<gene>
    <name evidence="2" type="ORF">Tco_1017247</name>
</gene>
<evidence type="ECO:0000256" key="1">
    <source>
        <dbReference type="SAM" id="MobiDB-lite"/>
    </source>
</evidence>
<feature type="region of interest" description="Disordered" evidence="1">
    <location>
        <begin position="172"/>
        <end position="195"/>
    </location>
</feature>
<dbReference type="EMBL" id="BQNB010017659">
    <property type="protein sequence ID" value="GJT65767.1"/>
    <property type="molecule type" value="Genomic_DNA"/>
</dbReference>
<feature type="non-terminal residue" evidence="2">
    <location>
        <position position="1"/>
    </location>
</feature>
<reference evidence="2" key="2">
    <citation type="submission" date="2022-01" db="EMBL/GenBank/DDBJ databases">
        <authorList>
            <person name="Yamashiro T."/>
            <person name="Shiraishi A."/>
            <person name="Satake H."/>
            <person name="Nakayama K."/>
        </authorList>
    </citation>
    <scope>NUCLEOTIDE SEQUENCE</scope>
</reference>